<keyword evidence="3" id="KW-1185">Reference proteome</keyword>
<gene>
    <name evidence="2" type="ORF">DCHRY22_LOCUS1973</name>
</gene>
<evidence type="ECO:0000313" key="2">
    <source>
        <dbReference type="EMBL" id="CAG9560281.1"/>
    </source>
</evidence>
<feature type="compositionally biased region" description="Basic and acidic residues" evidence="1">
    <location>
        <begin position="993"/>
        <end position="1004"/>
    </location>
</feature>
<feature type="compositionally biased region" description="Basic and acidic residues" evidence="1">
    <location>
        <begin position="883"/>
        <end position="905"/>
    </location>
</feature>
<evidence type="ECO:0000313" key="3">
    <source>
        <dbReference type="Proteomes" id="UP000789524"/>
    </source>
</evidence>
<protein>
    <submittedName>
        <fullName evidence="2">(African queen) hypothetical protein</fullName>
    </submittedName>
</protein>
<dbReference type="EMBL" id="CAKASE010000045">
    <property type="protein sequence ID" value="CAG9560281.1"/>
    <property type="molecule type" value="Genomic_DNA"/>
</dbReference>
<organism evidence="2 3">
    <name type="scientific">Danaus chrysippus</name>
    <name type="common">African queen</name>
    <dbReference type="NCBI Taxonomy" id="151541"/>
    <lineage>
        <taxon>Eukaryota</taxon>
        <taxon>Metazoa</taxon>
        <taxon>Ecdysozoa</taxon>
        <taxon>Arthropoda</taxon>
        <taxon>Hexapoda</taxon>
        <taxon>Insecta</taxon>
        <taxon>Pterygota</taxon>
        <taxon>Neoptera</taxon>
        <taxon>Endopterygota</taxon>
        <taxon>Lepidoptera</taxon>
        <taxon>Glossata</taxon>
        <taxon>Ditrysia</taxon>
        <taxon>Papilionoidea</taxon>
        <taxon>Nymphalidae</taxon>
        <taxon>Danainae</taxon>
        <taxon>Danaini</taxon>
        <taxon>Danaina</taxon>
        <taxon>Danaus</taxon>
        <taxon>Anosia</taxon>
    </lineage>
</organism>
<comment type="caution">
    <text evidence="2">The sequence shown here is derived from an EMBL/GenBank/DDBJ whole genome shotgun (WGS) entry which is preliminary data.</text>
</comment>
<feature type="region of interest" description="Disordered" evidence="1">
    <location>
        <begin position="985"/>
        <end position="1004"/>
    </location>
</feature>
<dbReference type="OrthoDB" id="439917at2759"/>
<dbReference type="SMART" id="SM01411">
    <property type="entry name" value="Ephrin_rec_like"/>
    <property type="match status" value="1"/>
</dbReference>
<sequence length="1620" mass="187923">MNQKTSSNPTTVSNIDDKPVLHNDLLMESTRSETELPATAEMEIILNEIKQREIQTMADHLPSFSNLIKNAVTEITFSTMPIVSESNVSPNLISFDDIGKNRFSSTLDGTQVHNSKLRNIFRRSIKEDTSTLANDVENFLQNKLKKVYKQIKNKFSKDLRNDMNKKTSTVKKQLDKKFSKKINMTQHTKNPKFNNSFATKSKIVKMHNNSTRSEVRKSRKTLLDQRNHQIESIDSTPHTIPSIGDDVSMLAVLENIIEKSQHDNEVILNTLSYGTEKHKQEKSKRDSPRGTLKRDIHQELNNKEDGLYTEYAHWESNKNNTRKLSEISKNDKRNNEISTEDTSYQGLSNKISYNDYVNGYKYYLNFQRDNDDQKYSSQIRYQAHKHHNVDDIGKFILDKIPHLPATRMRRYLVDYETMEDQDVSTKSEESWFKKHFFMFIDSNPPKKFHTSQIVPLKPSEVHNMRYDNAVLSTKQTFEKNESSLPIQQRKSKFVKRFDYNCLKVNKKKTNDIAIEQIGTTTESLFHSREMNTISYAFSTAMTKNNIQNEVDEMALRLSKFSKNKEIQKTTGVGKELEKKKESFNYDDFQMPEKNSFTPTPIDFTAYEYDNSSYYQENKNYGKNKQYKLEPIPDDLITLAYDESITDLQENKNFVKKKNKYERTLKDLITFVYEKSDNNEVNNFGIKKKKVRTTFKDQATFEYDEGFNNLEKEKPSDQQPYTFRPTSDLSMSAYDKNFTTLEKNKNIVRHFNDNKDVNIKRPVTKVNTPPKQYYSTPIPMKNADFNKFLKNLDIDVESVTAPLSDPLPERIDAWDLFEQNVTGLINKQQKILKNYERFKSKDKNKKILDRPLVYGHIYPNSEKMNINNSKVKSSPPPLKSQKQLGEDKKSNKNSQKRLDRTKNEKNIMNDERLFKLKKTSMVFATSESLDLFQLNDPKKQPINSNKIGNFDVTLNNCRKSILGMHNSLLMKNLDDPNNLQLVTMKSKTSNKNDSNSRDMNNYRDRLPFTHMPAKNITTKAENNQLYKFINQKKKLSQTIPRRVQISGHSYKYDIIYQTPMNYWMQDLDAFLINVKEENYTPLEPLSTNYTLTPTGKVLKSNLSTATKKFKKYFYFALKEPKNMDDVVYFEPLLRRQINRKKEEKPTCKNKIQKRGIQSKNTFTAKGVAALEVVVDLVKSTETLNSKELRNASPDMEENKNVPYILTASKTDNHATNSIQVHIALPNNLNDRKRSLEPIKVRKVFSAVMSTPVDLEYQIRTFEDDNVTKMSQDVISPGLYLLVENTNITSPNLNFALKPIRNIGISNLLSFENNTCKNYIKTLSNGNVSKATINPDIITTVYSQLVKLDENIPVANETKSKRYIKDIDYNKIKRGISWDKMKRYFDHERVCNCRCKINTTMCKPCAASDAVISELTFEFDNLVNYVTDHCTEIQTFFWMNPTGGRKLKDSVHRLDTTLNNYYKRLHDKCRDANGHREYHSLAADMDPNSVNVVLLCSAGFYLVVGQKICAVCPPNTFSLEGENVCRNCPQGSSSEPGSRSCRLSLHSRKYRCPWKYECGAAVCMLSCVIACCYTVLRLLRQPVSAKEIKTNRKTRQDSQETRFELWKEKNTLPPLPPIDFEL</sequence>
<accession>A0A8J2QFU4</accession>
<dbReference type="Proteomes" id="UP000789524">
    <property type="component" value="Unassembled WGS sequence"/>
</dbReference>
<feature type="region of interest" description="Disordered" evidence="1">
    <location>
        <begin position="863"/>
        <end position="905"/>
    </location>
</feature>
<evidence type="ECO:0000256" key="1">
    <source>
        <dbReference type="SAM" id="MobiDB-lite"/>
    </source>
</evidence>
<name>A0A8J2QFU4_9NEOP</name>
<reference evidence="2" key="1">
    <citation type="submission" date="2021-09" db="EMBL/GenBank/DDBJ databases">
        <authorList>
            <person name="Martin H S."/>
        </authorList>
    </citation>
    <scope>NUCLEOTIDE SEQUENCE</scope>
</reference>
<proteinExistence type="predicted"/>